<feature type="domain" description="Carbamoyltransferase" evidence="3">
    <location>
        <begin position="101"/>
        <end position="332"/>
    </location>
</feature>
<dbReference type="EMBL" id="PVLV01000270">
    <property type="protein sequence ID" value="PRH77893.1"/>
    <property type="molecule type" value="Genomic_DNA"/>
</dbReference>
<dbReference type="Pfam" id="PF02543">
    <property type="entry name" value="Carbam_trans_N"/>
    <property type="match status" value="1"/>
</dbReference>
<feature type="region of interest" description="Disordered" evidence="2">
    <location>
        <begin position="344"/>
        <end position="368"/>
    </location>
</feature>
<dbReference type="InterPro" id="IPR051338">
    <property type="entry name" value="NodU/CmcH_Carbamoyltrnsfr"/>
</dbReference>
<sequence length="559" mass="59940">MWILGVNAPPTGWHDTAACLVDTSGEVVAFSEEERCNRVRHSLYRKPLNAAQFCVEQAGITAADIDVVAVGWDTEQLYPSRFADDAEFLAYAVGLDFGGRLPEVVRVPHHAAHAASAFYASPFTRAGVLVIDGHGENESTTIWTFEDGAEPRRERGWPRTSSLGYAYDAASTWLGFSFLNAGKTMGLAAYGRARGTAVEPLVDLAADDFRLAVGPLPENTGRATAKDIKEQYDTTVAAWRERYTKIAGADAPAVPEGRLAEDPHAVLVAYTAQRIVEQTVTALAAATRELSGADELCLAGGVALNCSTNGTLPGPLYVPPVPHDAGVALGAAWIVNPPKHRTGRPLSPYLGTDIDGRARSRTPSSLDTSDLLRSDLDVDTVTALLLDGRVGAVAQGRAEVGPRALCRRSIIAVPSTVEVNTRVNVIKDREQWRPFAGVTRPEYGARLWEPQEHLSRYMLGAARATELGRRVAPGVVHVDGTTRPQVLLADEAPAVGAVLDALERQGEPPVLLNTSFNGKGEPIVNTRGDALAAFRAMDLDFLVLGDALFRKKTAGRTAR</sequence>
<proteinExistence type="inferred from homology"/>
<protein>
    <submittedName>
        <fullName evidence="5">Carbamoyltransferase</fullName>
    </submittedName>
</protein>
<evidence type="ECO:0000256" key="1">
    <source>
        <dbReference type="ARBA" id="ARBA00006129"/>
    </source>
</evidence>
<name>A0A2S9PU44_9ACTN</name>
<dbReference type="InterPro" id="IPR031730">
    <property type="entry name" value="Carbam_trans_C"/>
</dbReference>
<reference evidence="5 6" key="1">
    <citation type="submission" date="2018-03" db="EMBL/GenBank/DDBJ databases">
        <title>Novel Streptomyces sp. from soil.</title>
        <authorList>
            <person name="Tan G.Y.A."/>
            <person name="Lee Z.Y."/>
        </authorList>
    </citation>
    <scope>NUCLEOTIDE SEQUENCE [LARGE SCALE GENOMIC DNA]</scope>
    <source>
        <strain evidence="5 6">ST5x</strain>
    </source>
</reference>
<gene>
    <name evidence="5" type="ORF">C6N75_17890</name>
</gene>
<dbReference type="PANTHER" id="PTHR34847">
    <property type="entry name" value="NODULATION PROTEIN U"/>
    <property type="match status" value="1"/>
</dbReference>
<dbReference type="SUPFAM" id="SSF53067">
    <property type="entry name" value="Actin-like ATPase domain"/>
    <property type="match status" value="1"/>
</dbReference>
<keyword evidence="6" id="KW-1185">Reference proteome</keyword>
<accession>A0A2S9PU44</accession>
<evidence type="ECO:0000313" key="5">
    <source>
        <dbReference type="EMBL" id="PRH77893.1"/>
    </source>
</evidence>
<dbReference type="Gene3D" id="3.30.420.40">
    <property type="match status" value="2"/>
</dbReference>
<feature type="domain" description="Carbamoyltransferase C-terminal" evidence="4">
    <location>
        <begin position="384"/>
        <end position="551"/>
    </location>
</feature>
<dbReference type="GO" id="GO:0016740">
    <property type="term" value="F:transferase activity"/>
    <property type="evidence" value="ECO:0007669"/>
    <property type="project" value="UniProtKB-KW"/>
</dbReference>
<dbReference type="OrthoDB" id="9780777at2"/>
<comment type="similarity">
    <text evidence="1">Belongs to the NodU/CmcH family.</text>
</comment>
<organism evidence="5 6">
    <name type="scientific">Streptomyces solincola</name>
    <dbReference type="NCBI Taxonomy" id="2100817"/>
    <lineage>
        <taxon>Bacteria</taxon>
        <taxon>Bacillati</taxon>
        <taxon>Actinomycetota</taxon>
        <taxon>Actinomycetes</taxon>
        <taxon>Kitasatosporales</taxon>
        <taxon>Streptomycetaceae</taxon>
        <taxon>Streptomyces</taxon>
    </lineage>
</organism>
<evidence type="ECO:0000259" key="4">
    <source>
        <dbReference type="Pfam" id="PF16861"/>
    </source>
</evidence>
<evidence type="ECO:0000256" key="2">
    <source>
        <dbReference type="SAM" id="MobiDB-lite"/>
    </source>
</evidence>
<keyword evidence="5" id="KW-0808">Transferase</keyword>
<dbReference type="PANTHER" id="PTHR34847:SF1">
    <property type="entry name" value="NODULATION PROTEIN U"/>
    <property type="match status" value="1"/>
</dbReference>
<dbReference type="InterPro" id="IPR043129">
    <property type="entry name" value="ATPase_NBD"/>
</dbReference>
<dbReference type="Proteomes" id="UP000239322">
    <property type="component" value="Unassembled WGS sequence"/>
</dbReference>
<dbReference type="Pfam" id="PF16861">
    <property type="entry name" value="Carbam_trans_C"/>
    <property type="match status" value="1"/>
</dbReference>
<evidence type="ECO:0000313" key="6">
    <source>
        <dbReference type="Proteomes" id="UP000239322"/>
    </source>
</evidence>
<comment type="caution">
    <text evidence="5">The sequence shown here is derived from an EMBL/GenBank/DDBJ whole genome shotgun (WGS) entry which is preliminary data.</text>
</comment>
<dbReference type="Gene3D" id="3.90.870.20">
    <property type="entry name" value="Carbamoyltransferase, C-terminal domain"/>
    <property type="match status" value="1"/>
</dbReference>
<dbReference type="CDD" id="cd24098">
    <property type="entry name" value="ASKHA_NBD_TobZ_N"/>
    <property type="match status" value="1"/>
</dbReference>
<dbReference type="RefSeq" id="WP_105869909.1">
    <property type="nucleotide sequence ID" value="NZ_PVLV01000270.1"/>
</dbReference>
<dbReference type="AlphaFoldDB" id="A0A2S9PU44"/>
<dbReference type="InterPro" id="IPR038152">
    <property type="entry name" value="Carbam_trans_C_sf"/>
</dbReference>
<dbReference type="InterPro" id="IPR003696">
    <property type="entry name" value="Carbtransf_dom"/>
</dbReference>
<evidence type="ECO:0000259" key="3">
    <source>
        <dbReference type="Pfam" id="PF02543"/>
    </source>
</evidence>